<dbReference type="CDD" id="cd19166">
    <property type="entry name" value="HemeO-bac"/>
    <property type="match status" value="1"/>
</dbReference>
<keyword evidence="2" id="KW-1185">Reference proteome</keyword>
<dbReference type="InterPro" id="IPR016084">
    <property type="entry name" value="Haem_Oase-like_multi-hlx"/>
</dbReference>
<protein>
    <recommendedName>
        <fullName evidence="3">Heme oxygenase</fullName>
    </recommendedName>
</protein>
<name>A0ABP9XFQ6_9DEIO</name>
<dbReference type="Pfam" id="PF01126">
    <property type="entry name" value="Heme_oxygenase"/>
    <property type="match status" value="1"/>
</dbReference>
<reference evidence="1 2" key="1">
    <citation type="submission" date="2024-02" db="EMBL/GenBank/DDBJ databases">
        <title>Deinococcus aluminii NBRC 112889.</title>
        <authorList>
            <person name="Ichikawa N."/>
            <person name="Katano-Makiyama Y."/>
            <person name="Hidaka K."/>
        </authorList>
    </citation>
    <scope>NUCLEOTIDE SEQUENCE [LARGE SCALE GENOMIC DNA]</scope>
    <source>
        <strain evidence="1 2">NBRC 112889</strain>
    </source>
</reference>
<evidence type="ECO:0008006" key="3">
    <source>
        <dbReference type="Google" id="ProtNLM"/>
    </source>
</evidence>
<proteinExistence type="predicted"/>
<gene>
    <name evidence="1" type="ORF">Dalu01_02575</name>
</gene>
<comment type="caution">
    <text evidence="1">The sequence shown here is derived from an EMBL/GenBank/DDBJ whole genome shotgun (WGS) entry which is preliminary data.</text>
</comment>
<organism evidence="1 2">
    <name type="scientific">Deinococcus aluminii</name>
    <dbReference type="NCBI Taxonomy" id="1656885"/>
    <lineage>
        <taxon>Bacteria</taxon>
        <taxon>Thermotogati</taxon>
        <taxon>Deinococcota</taxon>
        <taxon>Deinococci</taxon>
        <taxon>Deinococcales</taxon>
        <taxon>Deinococcaceae</taxon>
        <taxon>Deinococcus</taxon>
    </lineage>
</organism>
<dbReference type="SUPFAM" id="SSF48613">
    <property type="entry name" value="Heme oxygenase-like"/>
    <property type="match status" value="1"/>
</dbReference>
<accession>A0ABP9XFQ6</accession>
<evidence type="ECO:0000313" key="2">
    <source>
        <dbReference type="Proteomes" id="UP001404956"/>
    </source>
</evidence>
<sequence length="183" mass="19687">MLMSRLKQATQRQHQEVEALMPVMQPSLSREAYARLLRQLHAVVGPLEAGLLTLPLPAPFEIDLRLKEPLLLRDLAALPDTPPVRPASPHLAGVPEALGALYVLEGATLGGQVITRHLRRRLGLTPESGSAYFHGYGPATGRMWQAFGEALDGQVALDDEARVIGGAQKTFQAFGDALCGVPA</sequence>
<dbReference type="EMBL" id="BAABRV010000006">
    <property type="protein sequence ID" value="GAA5534167.1"/>
    <property type="molecule type" value="Genomic_DNA"/>
</dbReference>
<dbReference type="InterPro" id="IPR016053">
    <property type="entry name" value="Haem_Oase-like"/>
</dbReference>
<evidence type="ECO:0000313" key="1">
    <source>
        <dbReference type="EMBL" id="GAA5534167.1"/>
    </source>
</evidence>
<dbReference type="Proteomes" id="UP001404956">
    <property type="component" value="Unassembled WGS sequence"/>
</dbReference>
<dbReference type="Gene3D" id="1.20.910.10">
    <property type="entry name" value="Heme oxygenase-like"/>
    <property type="match status" value="1"/>
</dbReference>